<evidence type="ECO:0000313" key="3">
    <source>
        <dbReference type="Proteomes" id="UP000237000"/>
    </source>
</evidence>
<feature type="domain" description="Retroviral polymerase SH3-like" evidence="1">
    <location>
        <begin position="164"/>
        <end position="222"/>
    </location>
</feature>
<name>A0A2P5D4Y3_TREOI</name>
<gene>
    <name evidence="2" type="ORF">TorRG33x02_262230</name>
</gene>
<organism evidence="2 3">
    <name type="scientific">Trema orientale</name>
    <name type="common">Charcoal tree</name>
    <name type="synonym">Celtis orientalis</name>
    <dbReference type="NCBI Taxonomy" id="63057"/>
    <lineage>
        <taxon>Eukaryota</taxon>
        <taxon>Viridiplantae</taxon>
        <taxon>Streptophyta</taxon>
        <taxon>Embryophyta</taxon>
        <taxon>Tracheophyta</taxon>
        <taxon>Spermatophyta</taxon>
        <taxon>Magnoliopsida</taxon>
        <taxon>eudicotyledons</taxon>
        <taxon>Gunneridae</taxon>
        <taxon>Pentapetalae</taxon>
        <taxon>rosids</taxon>
        <taxon>fabids</taxon>
        <taxon>Rosales</taxon>
        <taxon>Cannabaceae</taxon>
        <taxon>Trema</taxon>
    </lineage>
</organism>
<dbReference type="InterPro" id="IPR057670">
    <property type="entry name" value="SH3_retrovirus"/>
</dbReference>
<keyword evidence="3" id="KW-1185">Reference proteome</keyword>
<accession>A0A2P5D4Y3</accession>
<dbReference type="InterPro" id="IPR012337">
    <property type="entry name" value="RNaseH-like_sf"/>
</dbReference>
<dbReference type="GO" id="GO:0003676">
    <property type="term" value="F:nucleic acid binding"/>
    <property type="evidence" value="ECO:0007669"/>
    <property type="project" value="InterPro"/>
</dbReference>
<protein>
    <submittedName>
        <fullName evidence="2">Ribonuclease H-like domain containing protein</fullName>
    </submittedName>
</protein>
<evidence type="ECO:0000313" key="2">
    <source>
        <dbReference type="EMBL" id="PON68371.1"/>
    </source>
</evidence>
<dbReference type="Proteomes" id="UP000237000">
    <property type="component" value="Unassembled WGS sequence"/>
</dbReference>
<dbReference type="InterPro" id="IPR039537">
    <property type="entry name" value="Retrotran_Ty1/copia-like"/>
</dbReference>
<dbReference type="SUPFAM" id="SSF53098">
    <property type="entry name" value="Ribonuclease H-like"/>
    <property type="match status" value="1"/>
</dbReference>
<dbReference type="PANTHER" id="PTHR42648:SF27">
    <property type="entry name" value="RNA-DIRECTED DNA POLYMERASE"/>
    <property type="match status" value="1"/>
</dbReference>
<dbReference type="AlphaFoldDB" id="A0A2P5D4Y3"/>
<dbReference type="Gene3D" id="3.30.420.10">
    <property type="entry name" value="Ribonuclease H-like superfamily/Ribonuclease H"/>
    <property type="match status" value="1"/>
</dbReference>
<evidence type="ECO:0000259" key="1">
    <source>
        <dbReference type="Pfam" id="PF25597"/>
    </source>
</evidence>
<dbReference type="STRING" id="63057.A0A2P5D4Y3"/>
<dbReference type="InterPro" id="IPR036397">
    <property type="entry name" value="RNaseH_sf"/>
</dbReference>
<proteinExistence type="predicted"/>
<comment type="caution">
    <text evidence="2">The sequence shown here is derived from an EMBL/GenBank/DDBJ whole genome shotgun (WGS) entry which is preliminary data.</text>
</comment>
<dbReference type="OrthoDB" id="1739418at2759"/>
<dbReference type="EMBL" id="JXTC01000296">
    <property type="protein sequence ID" value="PON68371.1"/>
    <property type="molecule type" value="Genomic_DNA"/>
</dbReference>
<dbReference type="InParanoid" id="A0A2P5D4Y3"/>
<dbReference type="Pfam" id="PF25597">
    <property type="entry name" value="SH3_retrovirus"/>
    <property type="match status" value="1"/>
</dbReference>
<dbReference type="PANTHER" id="PTHR42648">
    <property type="entry name" value="TRANSPOSASE, PUTATIVE-RELATED"/>
    <property type="match status" value="1"/>
</dbReference>
<sequence length="236" mass="28133">MEVVSYSKHALFVTFVDEYSDFGQVYLLKKYDEVPDAFHQFDRKVQIQHDTKVKKFKIEVELGDVDSLRDLLRPTLVNLAIPYEYATIYEHSRIGAAERYNIRLKHSIELMYKETLLSKRYWDYALKTASYILNFTPSDKVTSTPFQMWIGYVESLEHLKVWGCEVYPCKKEGDEVDRNSEKCFLLGYPKEEKGYILYRQSTNTTFISRSRDFLEDEREVRQENDEERAYDLYCFS</sequence>
<reference evidence="3" key="1">
    <citation type="submission" date="2016-06" db="EMBL/GenBank/DDBJ databases">
        <title>Parallel loss of symbiosis genes in relatives of nitrogen-fixing non-legume Parasponia.</title>
        <authorList>
            <person name="Van Velzen R."/>
            <person name="Holmer R."/>
            <person name="Bu F."/>
            <person name="Rutten L."/>
            <person name="Van Zeijl A."/>
            <person name="Liu W."/>
            <person name="Santuari L."/>
            <person name="Cao Q."/>
            <person name="Sharma T."/>
            <person name="Shen D."/>
            <person name="Roswanjaya Y."/>
            <person name="Wardhani T."/>
            <person name="Kalhor M.S."/>
            <person name="Jansen J."/>
            <person name="Van den Hoogen J."/>
            <person name="Gungor B."/>
            <person name="Hartog M."/>
            <person name="Hontelez J."/>
            <person name="Verver J."/>
            <person name="Yang W.-C."/>
            <person name="Schijlen E."/>
            <person name="Repin R."/>
            <person name="Schilthuizen M."/>
            <person name="Schranz E."/>
            <person name="Heidstra R."/>
            <person name="Miyata K."/>
            <person name="Fedorova E."/>
            <person name="Kohlen W."/>
            <person name="Bisseling T."/>
            <person name="Smit S."/>
            <person name="Geurts R."/>
        </authorList>
    </citation>
    <scope>NUCLEOTIDE SEQUENCE [LARGE SCALE GENOMIC DNA]</scope>
    <source>
        <strain evidence="3">cv. RG33-2</strain>
    </source>
</reference>